<dbReference type="Gene3D" id="3.30.1490.150">
    <property type="entry name" value="Hypothetical protein ph0010, domain 2"/>
    <property type="match status" value="1"/>
</dbReference>
<name>A0A9D7LN82_9RHOO</name>
<dbReference type="PROSITE" id="PS51112">
    <property type="entry name" value="AMMECR1"/>
    <property type="match status" value="1"/>
</dbReference>
<dbReference type="PANTHER" id="PTHR13016">
    <property type="entry name" value="AMMECR1 HOMOLOG"/>
    <property type="match status" value="1"/>
</dbReference>
<dbReference type="NCBIfam" id="TIGR04335">
    <property type="entry name" value="AmmeMemoSam_A"/>
    <property type="match status" value="1"/>
</dbReference>
<dbReference type="InterPro" id="IPR027623">
    <property type="entry name" value="AmmeMemoSam_A"/>
</dbReference>
<evidence type="ECO:0000313" key="2">
    <source>
        <dbReference type="EMBL" id="MBK8890932.1"/>
    </source>
</evidence>
<feature type="domain" description="AMMECR1" evidence="1">
    <location>
        <begin position="4"/>
        <end position="191"/>
    </location>
</feature>
<proteinExistence type="predicted"/>
<dbReference type="PANTHER" id="PTHR13016:SF0">
    <property type="entry name" value="AMME SYNDROME CANDIDATE GENE 1 PROTEIN"/>
    <property type="match status" value="1"/>
</dbReference>
<reference evidence="2" key="1">
    <citation type="submission" date="2020-10" db="EMBL/GenBank/DDBJ databases">
        <title>Connecting structure to function with the recovery of over 1000 high-quality activated sludge metagenome-assembled genomes encoding full-length rRNA genes using long-read sequencing.</title>
        <authorList>
            <person name="Singleton C.M."/>
            <person name="Petriglieri F."/>
            <person name="Kristensen J.M."/>
            <person name="Kirkegaard R.H."/>
            <person name="Michaelsen T.Y."/>
            <person name="Andersen M.H."/>
            <person name="Karst S.M."/>
            <person name="Dueholm M.S."/>
            <person name="Nielsen P.H."/>
            <person name="Albertsen M."/>
        </authorList>
    </citation>
    <scope>NUCLEOTIDE SEQUENCE</scope>
    <source>
        <strain evidence="2">OdNE_18-Q3-R46-58_BAT3C.305</strain>
    </source>
</reference>
<dbReference type="InterPro" id="IPR023473">
    <property type="entry name" value="AMMECR1"/>
</dbReference>
<dbReference type="InterPro" id="IPR036071">
    <property type="entry name" value="AMMECR1_dom_sf"/>
</dbReference>
<organism evidence="2 3">
    <name type="scientific">Candidatus Dechloromonas phosphorivorans</name>
    <dbReference type="NCBI Taxonomy" id="2899244"/>
    <lineage>
        <taxon>Bacteria</taxon>
        <taxon>Pseudomonadati</taxon>
        <taxon>Pseudomonadota</taxon>
        <taxon>Betaproteobacteria</taxon>
        <taxon>Rhodocyclales</taxon>
        <taxon>Azonexaceae</taxon>
        <taxon>Dechloromonas</taxon>
    </lineage>
</organism>
<evidence type="ECO:0000259" key="1">
    <source>
        <dbReference type="PROSITE" id="PS51112"/>
    </source>
</evidence>
<dbReference type="Pfam" id="PF01871">
    <property type="entry name" value="AMMECR1"/>
    <property type="match status" value="1"/>
</dbReference>
<dbReference type="InterPro" id="IPR002733">
    <property type="entry name" value="AMMECR1_domain"/>
</dbReference>
<dbReference type="NCBIfam" id="TIGR00296">
    <property type="entry name" value="TIGR00296 family protein"/>
    <property type="match status" value="1"/>
</dbReference>
<dbReference type="Gene3D" id="3.30.700.20">
    <property type="entry name" value="Hypothetical protein ph0010, domain 1"/>
    <property type="match status" value="1"/>
</dbReference>
<dbReference type="Proteomes" id="UP000808146">
    <property type="component" value="Unassembled WGS sequence"/>
</dbReference>
<protein>
    <submittedName>
        <fullName evidence="2">AmmeMemoRadiSam system protein A</fullName>
    </submittedName>
</protein>
<dbReference type="InterPro" id="IPR027485">
    <property type="entry name" value="AMMECR1_N"/>
</dbReference>
<gene>
    <name evidence="2" type="primary">amrA</name>
    <name evidence="2" type="ORF">IPN75_11405</name>
</gene>
<evidence type="ECO:0000313" key="3">
    <source>
        <dbReference type="Proteomes" id="UP000808146"/>
    </source>
</evidence>
<dbReference type="SUPFAM" id="SSF143447">
    <property type="entry name" value="AMMECR1-like"/>
    <property type="match status" value="1"/>
</dbReference>
<comment type="caution">
    <text evidence="2">The sequence shown here is derived from an EMBL/GenBank/DDBJ whole genome shotgun (WGS) entry which is preliminary data.</text>
</comment>
<accession>A0A9D7LN82</accession>
<sequence length="191" mass="20797">MAELGTTLLTLARNAIAACFGQPGSATTIEATAGPGVDLPELHEMGATFVTLTQRGQLRGCIGSLEAWRPLLADVQENARSAALRDPRFNPLTAEELPLTRVEVSLLTPAEPMSFTSEADALAQLRPDRDGVIFSAGRHRSTFLPQVWEQLPDPAVFMAHLKQKSGLPANYWGPDVHLQRYSVTKWKEPAP</sequence>
<dbReference type="AlphaFoldDB" id="A0A9D7LN82"/>
<dbReference type="EMBL" id="JADKBR010000015">
    <property type="protein sequence ID" value="MBK8890932.1"/>
    <property type="molecule type" value="Genomic_DNA"/>
</dbReference>